<dbReference type="OrthoDB" id="529194at2759"/>
<evidence type="ECO:0000313" key="2">
    <source>
        <dbReference type="Proteomes" id="UP000324222"/>
    </source>
</evidence>
<keyword evidence="2" id="KW-1185">Reference proteome</keyword>
<protein>
    <submittedName>
        <fullName evidence="1">Uncharacterized protein</fullName>
    </submittedName>
</protein>
<dbReference type="Proteomes" id="UP000324222">
    <property type="component" value="Unassembled WGS sequence"/>
</dbReference>
<name>A0A5B7H3A1_PORTR</name>
<gene>
    <name evidence="1" type="ORF">E2C01_057923</name>
</gene>
<evidence type="ECO:0000313" key="1">
    <source>
        <dbReference type="EMBL" id="MPC63817.1"/>
    </source>
</evidence>
<dbReference type="AlphaFoldDB" id="A0A5B7H3A1"/>
<accession>A0A5B7H3A1</accession>
<sequence>MFQALGSSKIELPDSAQLNMAHELRRKVLGCFKQLHRTRLTVFHGDTNALAGEARAMCTRSLSIHHEPSLLSSLDT</sequence>
<dbReference type="EMBL" id="VSRR010021312">
    <property type="protein sequence ID" value="MPC63817.1"/>
    <property type="molecule type" value="Genomic_DNA"/>
</dbReference>
<comment type="caution">
    <text evidence="1">The sequence shown here is derived from an EMBL/GenBank/DDBJ whole genome shotgun (WGS) entry which is preliminary data.</text>
</comment>
<reference evidence="1 2" key="1">
    <citation type="submission" date="2019-05" db="EMBL/GenBank/DDBJ databases">
        <title>Another draft genome of Portunus trituberculatus and its Hox gene families provides insights of decapod evolution.</title>
        <authorList>
            <person name="Jeong J.-H."/>
            <person name="Song I."/>
            <person name="Kim S."/>
            <person name="Choi T."/>
            <person name="Kim D."/>
            <person name="Ryu S."/>
            <person name="Kim W."/>
        </authorList>
    </citation>
    <scope>NUCLEOTIDE SEQUENCE [LARGE SCALE GENOMIC DNA]</scope>
    <source>
        <tissue evidence="1">Muscle</tissue>
    </source>
</reference>
<proteinExistence type="predicted"/>
<organism evidence="1 2">
    <name type="scientific">Portunus trituberculatus</name>
    <name type="common">Swimming crab</name>
    <name type="synonym">Neptunus trituberculatus</name>
    <dbReference type="NCBI Taxonomy" id="210409"/>
    <lineage>
        <taxon>Eukaryota</taxon>
        <taxon>Metazoa</taxon>
        <taxon>Ecdysozoa</taxon>
        <taxon>Arthropoda</taxon>
        <taxon>Crustacea</taxon>
        <taxon>Multicrustacea</taxon>
        <taxon>Malacostraca</taxon>
        <taxon>Eumalacostraca</taxon>
        <taxon>Eucarida</taxon>
        <taxon>Decapoda</taxon>
        <taxon>Pleocyemata</taxon>
        <taxon>Brachyura</taxon>
        <taxon>Eubrachyura</taxon>
        <taxon>Portunoidea</taxon>
        <taxon>Portunidae</taxon>
        <taxon>Portuninae</taxon>
        <taxon>Portunus</taxon>
    </lineage>
</organism>